<keyword evidence="3" id="KW-1185">Reference proteome</keyword>
<name>A0ABW0Z7N7_9ACTN</name>
<dbReference type="EMBL" id="JBHSPB010000015">
    <property type="protein sequence ID" value="MFC5723063.1"/>
    <property type="molecule type" value="Genomic_DNA"/>
</dbReference>
<comment type="caution">
    <text evidence="2">The sequence shown here is derived from an EMBL/GenBank/DDBJ whole genome shotgun (WGS) entry which is preliminary data.</text>
</comment>
<feature type="compositionally biased region" description="Low complexity" evidence="1">
    <location>
        <begin position="1"/>
        <end position="14"/>
    </location>
</feature>
<evidence type="ECO:0000313" key="2">
    <source>
        <dbReference type="EMBL" id="MFC5723063.1"/>
    </source>
</evidence>
<dbReference type="Proteomes" id="UP001596083">
    <property type="component" value="Unassembled WGS sequence"/>
</dbReference>
<accession>A0ABW0Z7N7</accession>
<feature type="compositionally biased region" description="Low complexity" evidence="1">
    <location>
        <begin position="42"/>
        <end position="59"/>
    </location>
</feature>
<organism evidence="2 3">
    <name type="scientific">Streptomyces gamaensis</name>
    <dbReference type="NCBI Taxonomy" id="1763542"/>
    <lineage>
        <taxon>Bacteria</taxon>
        <taxon>Bacillati</taxon>
        <taxon>Actinomycetota</taxon>
        <taxon>Actinomycetes</taxon>
        <taxon>Kitasatosporales</taxon>
        <taxon>Streptomycetaceae</taxon>
        <taxon>Streptomyces</taxon>
    </lineage>
</organism>
<feature type="compositionally biased region" description="Basic and acidic residues" evidence="1">
    <location>
        <begin position="72"/>
        <end position="84"/>
    </location>
</feature>
<evidence type="ECO:0000313" key="3">
    <source>
        <dbReference type="Proteomes" id="UP001596083"/>
    </source>
</evidence>
<protein>
    <submittedName>
        <fullName evidence="2">Uncharacterized protein</fullName>
    </submittedName>
</protein>
<feature type="region of interest" description="Disordered" evidence="1">
    <location>
        <begin position="1"/>
        <end position="101"/>
    </location>
</feature>
<evidence type="ECO:0000256" key="1">
    <source>
        <dbReference type="SAM" id="MobiDB-lite"/>
    </source>
</evidence>
<gene>
    <name evidence="2" type="ORF">ACFP1Z_23120</name>
</gene>
<reference evidence="3" key="1">
    <citation type="journal article" date="2019" name="Int. J. Syst. Evol. Microbiol.">
        <title>The Global Catalogue of Microorganisms (GCM) 10K type strain sequencing project: providing services to taxonomists for standard genome sequencing and annotation.</title>
        <authorList>
            <consortium name="The Broad Institute Genomics Platform"/>
            <consortium name="The Broad Institute Genome Sequencing Center for Infectious Disease"/>
            <person name="Wu L."/>
            <person name="Ma J."/>
        </authorList>
    </citation>
    <scope>NUCLEOTIDE SEQUENCE [LARGE SCALE GENOMIC DNA]</scope>
    <source>
        <strain evidence="3">CGMCC 4.7304</strain>
    </source>
</reference>
<dbReference type="RefSeq" id="WP_390318994.1">
    <property type="nucleotide sequence ID" value="NZ_JBHSPB010000015.1"/>
</dbReference>
<sequence length="101" mass="10184">MPAPVAPLDAAAHATPPPAGGVRTAVGAPRREHGAAPRRLPRTPAEAAAAPLSADGPGAVTEYVRTATGAPQREHGTAPRRLPDPDDPATLNTLVEGHTTP</sequence>
<proteinExistence type="predicted"/>